<comment type="caution">
    <text evidence="1">The sequence shown here is derived from an EMBL/GenBank/DDBJ whole genome shotgun (WGS) entry which is preliminary data.</text>
</comment>
<name>A0ABN9Y1U8_9DINO</name>
<evidence type="ECO:0008006" key="3">
    <source>
        <dbReference type="Google" id="ProtNLM"/>
    </source>
</evidence>
<feature type="non-terminal residue" evidence="1">
    <location>
        <position position="1"/>
    </location>
</feature>
<sequence>GSADGQTFLERRPAFLEFCDAGPRRPMRSPAQVGDALVDYMNALFFSGHESSKGDQAMAGLMYRFPEYSTQGESKTPRAWRCLRGWRKLAPGRSRRAWPLALWYGLAWRMVARGALQMAIFLLAMVSGYFRPSHLLSLTRGNFITPAGLADVVVMLDSGWFQCTTPIFRELAQGIPEEEVWDFSYFQFLKMFRMALQDLGSWSLLPASLRDTLNDCESRLEDILLGKGAGVITQ</sequence>
<proteinExistence type="predicted"/>
<evidence type="ECO:0000313" key="1">
    <source>
        <dbReference type="EMBL" id="CAK0906432.1"/>
    </source>
</evidence>
<gene>
    <name evidence="1" type="ORF">PCOR1329_LOCUS81746</name>
</gene>
<accession>A0ABN9Y1U8</accession>
<organism evidence="1 2">
    <name type="scientific">Prorocentrum cordatum</name>
    <dbReference type="NCBI Taxonomy" id="2364126"/>
    <lineage>
        <taxon>Eukaryota</taxon>
        <taxon>Sar</taxon>
        <taxon>Alveolata</taxon>
        <taxon>Dinophyceae</taxon>
        <taxon>Prorocentrales</taxon>
        <taxon>Prorocentraceae</taxon>
        <taxon>Prorocentrum</taxon>
    </lineage>
</organism>
<dbReference type="EMBL" id="CAUYUJ010021689">
    <property type="protein sequence ID" value="CAK0906432.1"/>
    <property type="molecule type" value="Genomic_DNA"/>
</dbReference>
<reference evidence="1" key="1">
    <citation type="submission" date="2023-10" db="EMBL/GenBank/DDBJ databases">
        <authorList>
            <person name="Chen Y."/>
            <person name="Shah S."/>
            <person name="Dougan E. K."/>
            <person name="Thang M."/>
            <person name="Chan C."/>
        </authorList>
    </citation>
    <scope>NUCLEOTIDE SEQUENCE [LARGE SCALE GENOMIC DNA]</scope>
</reference>
<dbReference type="Proteomes" id="UP001189429">
    <property type="component" value="Unassembled WGS sequence"/>
</dbReference>
<protein>
    <recommendedName>
        <fullName evidence="3">Autophagy-related protein 9</fullName>
    </recommendedName>
</protein>
<evidence type="ECO:0000313" key="2">
    <source>
        <dbReference type="Proteomes" id="UP001189429"/>
    </source>
</evidence>
<keyword evidence="2" id="KW-1185">Reference proteome</keyword>